<sequence length="79" mass="8904">MPAKSSQSVDVVQTDLVKQLQSCYPVKPRQELVRFQIVTTHPRYIGYRGGCRISWLWLLAAVGLVLELDVPATFCREAA</sequence>
<evidence type="ECO:0000313" key="1">
    <source>
        <dbReference type="EMBL" id="TWU39097.1"/>
    </source>
</evidence>
<gene>
    <name evidence="1" type="ORF">Q31b_41790</name>
</gene>
<evidence type="ECO:0000313" key="2">
    <source>
        <dbReference type="Proteomes" id="UP000315471"/>
    </source>
</evidence>
<dbReference type="AlphaFoldDB" id="A0A5C6DT41"/>
<name>A0A5C6DT41_9BACT</name>
<organism evidence="1 2">
    <name type="scientific">Novipirellula aureliae</name>
    <dbReference type="NCBI Taxonomy" id="2527966"/>
    <lineage>
        <taxon>Bacteria</taxon>
        <taxon>Pseudomonadati</taxon>
        <taxon>Planctomycetota</taxon>
        <taxon>Planctomycetia</taxon>
        <taxon>Pirellulales</taxon>
        <taxon>Pirellulaceae</taxon>
        <taxon>Novipirellula</taxon>
    </lineage>
</organism>
<comment type="caution">
    <text evidence="1">The sequence shown here is derived from an EMBL/GenBank/DDBJ whole genome shotgun (WGS) entry which is preliminary data.</text>
</comment>
<proteinExistence type="predicted"/>
<accession>A0A5C6DT41</accession>
<dbReference type="RefSeq" id="WP_146601349.1">
    <property type="nucleotide sequence ID" value="NZ_SJPY01000006.1"/>
</dbReference>
<protein>
    <submittedName>
        <fullName evidence="1">Uncharacterized protein</fullName>
    </submittedName>
</protein>
<dbReference type="EMBL" id="SJPY01000006">
    <property type="protein sequence ID" value="TWU39097.1"/>
    <property type="molecule type" value="Genomic_DNA"/>
</dbReference>
<keyword evidence="2" id="KW-1185">Reference proteome</keyword>
<reference evidence="1 2" key="1">
    <citation type="submission" date="2019-02" db="EMBL/GenBank/DDBJ databases">
        <title>Deep-cultivation of Planctomycetes and their phenomic and genomic characterization uncovers novel biology.</title>
        <authorList>
            <person name="Wiegand S."/>
            <person name="Jogler M."/>
            <person name="Boedeker C."/>
            <person name="Pinto D."/>
            <person name="Vollmers J."/>
            <person name="Rivas-Marin E."/>
            <person name="Kohn T."/>
            <person name="Peeters S.H."/>
            <person name="Heuer A."/>
            <person name="Rast P."/>
            <person name="Oberbeckmann S."/>
            <person name="Bunk B."/>
            <person name="Jeske O."/>
            <person name="Meyerdierks A."/>
            <person name="Storesund J.E."/>
            <person name="Kallscheuer N."/>
            <person name="Luecker S."/>
            <person name="Lage O.M."/>
            <person name="Pohl T."/>
            <person name="Merkel B.J."/>
            <person name="Hornburger P."/>
            <person name="Mueller R.-W."/>
            <person name="Bruemmer F."/>
            <person name="Labrenz M."/>
            <person name="Spormann A.M."/>
            <person name="Op Den Camp H."/>
            <person name="Overmann J."/>
            <person name="Amann R."/>
            <person name="Jetten M.S.M."/>
            <person name="Mascher T."/>
            <person name="Medema M.H."/>
            <person name="Devos D.P."/>
            <person name="Kaster A.-K."/>
            <person name="Ovreas L."/>
            <person name="Rohde M."/>
            <person name="Galperin M.Y."/>
            <person name="Jogler C."/>
        </authorList>
    </citation>
    <scope>NUCLEOTIDE SEQUENCE [LARGE SCALE GENOMIC DNA]</scope>
    <source>
        <strain evidence="1 2">Q31b</strain>
    </source>
</reference>
<dbReference type="Proteomes" id="UP000315471">
    <property type="component" value="Unassembled WGS sequence"/>
</dbReference>